<feature type="signal peptide" evidence="1">
    <location>
        <begin position="1"/>
        <end position="21"/>
    </location>
</feature>
<feature type="chain" id="PRO_5046409040" evidence="1">
    <location>
        <begin position="22"/>
        <end position="188"/>
    </location>
</feature>
<keyword evidence="3" id="KW-1185">Reference proteome</keyword>
<keyword evidence="1" id="KW-0732">Signal</keyword>
<evidence type="ECO:0000313" key="3">
    <source>
        <dbReference type="Proteomes" id="UP001223761"/>
    </source>
</evidence>
<proteinExistence type="predicted"/>
<dbReference type="InterPro" id="IPR018672">
    <property type="entry name" value="DUF2140"/>
</dbReference>
<name>A0ABY9MCH8_9BACL</name>
<accession>A0ABY9MCH8</accession>
<dbReference type="EMBL" id="CP133076">
    <property type="protein sequence ID" value="WMJ15461.1"/>
    <property type="molecule type" value="Genomic_DNA"/>
</dbReference>
<sequence>MNWKRAFWMLAAVNAAVIVLAALKPSPPVKRPAHPDVEGASFTVYSKKAHLNAVINDYLVKKTKGHSLQYRVWLADRVYVSSEIPILGRPVELVVSFVPKVVKGGNVELTEPTISFGDWKLPVTYVLRYLQKHAPLPDEVAIDPEHTRVYVALTDIRFGNSYQVAAKKIDLAADEIVFTLTIPTKQHQ</sequence>
<protein>
    <submittedName>
        <fullName evidence="2">YpmS family protein</fullName>
    </submittedName>
</protein>
<dbReference type="RefSeq" id="WP_307898347.1">
    <property type="nucleotide sequence ID" value="NZ_CP133076.1"/>
</dbReference>
<organism evidence="2 3">
    <name type="scientific">Geobacillus proteiniphilus</name>
    <dbReference type="NCBI Taxonomy" id="860353"/>
    <lineage>
        <taxon>Bacteria</taxon>
        <taxon>Bacillati</taxon>
        <taxon>Bacillota</taxon>
        <taxon>Bacilli</taxon>
        <taxon>Bacillales</taxon>
        <taxon>Anoxybacillaceae</taxon>
        <taxon>Geobacillus</taxon>
    </lineage>
</organism>
<evidence type="ECO:0000313" key="2">
    <source>
        <dbReference type="EMBL" id="WMJ15461.1"/>
    </source>
</evidence>
<dbReference type="Proteomes" id="UP001223761">
    <property type="component" value="Chromosome"/>
</dbReference>
<dbReference type="Pfam" id="PF09911">
    <property type="entry name" value="DUF2140"/>
    <property type="match status" value="1"/>
</dbReference>
<reference evidence="2 3" key="1">
    <citation type="submission" date="2023-08" db="EMBL/GenBank/DDBJ databases">
        <title>Genome sequencing of the thermostable Gram positive bacteria Geobacillus proteiniphilus strain T-6.</title>
        <authorList>
            <person name="Shulami S."/>
            <person name="Shoham Y."/>
        </authorList>
    </citation>
    <scope>NUCLEOTIDE SEQUENCE [LARGE SCALE GENOMIC DNA]</scope>
    <source>
        <strain evidence="2 3">T-6</strain>
    </source>
</reference>
<gene>
    <name evidence="2" type="ORF">RA955_11745</name>
</gene>
<evidence type="ECO:0000256" key="1">
    <source>
        <dbReference type="SAM" id="SignalP"/>
    </source>
</evidence>